<dbReference type="InterPro" id="IPR015422">
    <property type="entry name" value="PyrdxlP-dep_Trfase_small"/>
</dbReference>
<keyword evidence="7" id="KW-0032">Aminotransferase</keyword>
<evidence type="ECO:0000256" key="1">
    <source>
        <dbReference type="ARBA" id="ARBA00005384"/>
    </source>
</evidence>
<dbReference type="InterPro" id="IPR036388">
    <property type="entry name" value="WH-like_DNA-bd_sf"/>
</dbReference>
<sequence length="486" mass="55029">MIFSSFKIESGLPIYIQIEEHIKDSISKALLQKGSKLPSTREVSEMLNISRNSVVTAYENLESEGIVETLKGKGTFVAIETKVMSGEFNVDWKDKINNYGTVCRELDIIKTELPCKKGMISFKSIAPEEHLFDLEEFKRAFLNGFSLEGDKLLNYGYAKGYKLLIEYLMDYMEEKGVNTKGKEVLITNGFTEGFDIVLSSLTIPGDSIVCENPTHNTALKIMKAHGLKVVGIPMDFDGIDTKRLEEILQNNSIKLSYIIPSYHNPTGVVMSGEKRQEVFRIFQKYKVPIIEDGFNEELLYSSSHIPSIASLCTKGNGIIYIGSFSKVLFPGLRLGWIFGDTNLIDTLESVKRARTIHSSFIDQGAFYHYMKSGAFNRYIKKIRKYYGDKYEYTLEQVKKYIPNESIMGQGGLHIFIKLHNNINSRIVLERCYKKGVVFTPGDIFYTDDSGKSTMRLGFSRVSEEDIEKGVKIIGSVVKELSEEINI</sequence>
<dbReference type="Pfam" id="PF00155">
    <property type="entry name" value="Aminotran_1_2"/>
    <property type="match status" value="1"/>
</dbReference>
<evidence type="ECO:0000313" key="7">
    <source>
        <dbReference type="EMBL" id="MBD8046936.1"/>
    </source>
</evidence>
<dbReference type="InterPro" id="IPR036390">
    <property type="entry name" value="WH_DNA-bd_sf"/>
</dbReference>
<evidence type="ECO:0000256" key="4">
    <source>
        <dbReference type="ARBA" id="ARBA00023125"/>
    </source>
</evidence>
<accession>A0ABR8YRQ6</accession>
<dbReference type="GO" id="GO:0008483">
    <property type="term" value="F:transaminase activity"/>
    <property type="evidence" value="ECO:0007669"/>
    <property type="project" value="UniProtKB-KW"/>
</dbReference>
<keyword evidence="3" id="KW-0805">Transcription regulation</keyword>
<proteinExistence type="inferred from homology"/>
<gene>
    <name evidence="7" type="ORF">H9637_07755</name>
</gene>
<dbReference type="SUPFAM" id="SSF46785">
    <property type="entry name" value="Winged helix' DNA-binding domain"/>
    <property type="match status" value="1"/>
</dbReference>
<dbReference type="Gene3D" id="3.90.1150.10">
    <property type="entry name" value="Aspartate Aminotransferase, domain 1"/>
    <property type="match status" value="1"/>
</dbReference>
<dbReference type="SUPFAM" id="SSF53383">
    <property type="entry name" value="PLP-dependent transferases"/>
    <property type="match status" value="1"/>
</dbReference>
<dbReference type="RefSeq" id="WP_191739912.1">
    <property type="nucleotide sequence ID" value="NZ_JACSQB010000053.1"/>
</dbReference>
<dbReference type="Gene3D" id="3.40.640.10">
    <property type="entry name" value="Type I PLP-dependent aspartate aminotransferase-like (Major domain)"/>
    <property type="match status" value="1"/>
</dbReference>
<reference evidence="7 8" key="1">
    <citation type="submission" date="2020-08" db="EMBL/GenBank/DDBJ databases">
        <title>A Genomic Blueprint of the Chicken Gut Microbiome.</title>
        <authorList>
            <person name="Gilroy R."/>
            <person name="Ravi A."/>
            <person name="Getino M."/>
            <person name="Pursley I."/>
            <person name="Horton D.L."/>
            <person name="Alikhan N.-F."/>
            <person name="Baker D."/>
            <person name="Gharbi K."/>
            <person name="Hall N."/>
            <person name="Watson M."/>
            <person name="Adriaenssens E.M."/>
            <person name="Foster-Nyarko E."/>
            <person name="Jarju S."/>
            <person name="Secka A."/>
            <person name="Antonio M."/>
            <person name="Oren A."/>
            <person name="Chaudhuri R."/>
            <person name="La Ragione R.M."/>
            <person name="Hildebrand F."/>
            <person name="Pallen M.J."/>
        </authorList>
    </citation>
    <scope>NUCLEOTIDE SEQUENCE [LARGE SCALE GENOMIC DNA]</scope>
    <source>
        <strain evidence="7 8">N37</strain>
    </source>
</reference>
<evidence type="ECO:0000256" key="2">
    <source>
        <dbReference type="ARBA" id="ARBA00022898"/>
    </source>
</evidence>
<comment type="caution">
    <text evidence="7">The sequence shown here is derived from an EMBL/GenBank/DDBJ whole genome shotgun (WGS) entry which is preliminary data.</text>
</comment>
<evidence type="ECO:0000313" key="8">
    <source>
        <dbReference type="Proteomes" id="UP000627166"/>
    </source>
</evidence>
<feature type="domain" description="HTH gntR-type" evidence="6">
    <location>
        <begin position="12"/>
        <end position="80"/>
    </location>
</feature>
<dbReference type="CDD" id="cd00609">
    <property type="entry name" value="AAT_like"/>
    <property type="match status" value="1"/>
</dbReference>
<keyword evidence="5" id="KW-0804">Transcription</keyword>
<dbReference type="InterPro" id="IPR015421">
    <property type="entry name" value="PyrdxlP-dep_Trfase_major"/>
</dbReference>
<keyword evidence="7" id="KW-0808">Transferase</keyword>
<dbReference type="PROSITE" id="PS50949">
    <property type="entry name" value="HTH_GNTR"/>
    <property type="match status" value="1"/>
</dbReference>
<dbReference type="EMBL" id="JACSQB010000053">
    <property type="protein sequence ID" value="MBD8046936.1"/>
    <property type="molecule type" value="Genomic_DNA"/>
</dbReference>
<protein>
    <submittedName>
        <fullName evidence="7">PLP-dependent aminotransferase family protein</fullName>
    </submittedName>
</protein>
<dbReference type="Gene3D" id="1.10.10.10">
    <property type="entry name" value="Winged helix-like DNA-binding domain superfamily/Winged helix DNA-binding domain"/>
    <property type="match status" value="1"/>
</dbReference>
<dbReference type="InterPro" id="IPR015424">
    <property type="entry name" value="PyrdxlP-dep_Trfase"/>
</dbReference>
<evidence type="ECO:0000256" key="3">
    <source>
        <dbReference type="ARBA" id="ARBA00023015"/>
    </source>
</evidence>
<dbReference type="InterPro" id="IPR051446">
    <property type="entry name" value="HTH_trans_reg/aminotransferase"/>
</dbReference>
<evidence type="ECO:0000259" key="6">
    <source>
        <dbReference type="PROSITE" id="PS50949"/>
    </source>
</evidence>
<dbReference type="Pfam" id="PF00392">
    <property type="entry name" value="GntR"/>
    <property type="match status" value="1"/>
</dbReference>
<dbReference type="CDD" id="cd07377">
    <property type="entry name" value="WHTH_GntR"/>
    <property type="match status" value="1"/>
</dbReference>
<evidence type="ECO:0000256" key="5">
    <source>
        <dbReference type="ARBA" id="ARBA00023163"/>
    </source>
</evidence>
<name>A0ABR8YRQ6_9CLOT</name>
<dbReference type="PANTHER" id="PTHR46577:SF1">
    <property type="entry name" value="HTH-TYPE TRANSCRIPTIONAL REGULATORY PROTEIN GABR"/>
    <property type="match status" value="1"/>
</dbReference>
<dbReference type="PANTHER" id="PTHR46577">
    <property type="entry name" value="HTH-TYPE TRANSCRIPTIONAL REGULATORY PROTEIN GABR"/>
    <property type="match status" value="1"/>
</dbReference>
<dbReference type="SMART" id="SM00345">
    <property type="entry name" value="HTH_GNTR"/>
    <property type="match status" value="1"/>
</dbReference>
<dbReference type="InterPro" id="IPR000524">
    <property type="entry name" value="Tscrpt_reg_HTH_GntR"/>
</dbReference>
<dbReference type="Proteomes" id="UP000627166">
    <property type="component" value="Unassembled WGS sequence"/>
</dbReference>
<keyword evidence="4" id="KW-0238">DNA-binding</keyword>
<keyword evidence="2" id="KW-0663">Pyridoxal phosphate</keyword>
<keyword evidence="8" id="KW-1185">Reference proteome</keyword>
<comment type="similarity">
    <text evidence="1">In the C-terminal section; belongs to the class-I pyridoxal-phosphate-dependent aminotransferase family.</text>
</comment>
<dbReference type="InterPro" id="IPR004839">
    <property type="entry name" value="Aminotransferase_I/II_large"/>
</dbReference>
<organism evidence="7 8">
    <name type="scientific">Clostridium faecium</name>
    <dbReference type="NCBI Taxonomy" id="2762223"/>
    <lineage>
        <taxon>Bacteria</taxon>
        <taxon>Bacillati</taxon>
        <taxon>Bacillota</taxon>
        <taxon>Clostridia</taxon>
        <taxon>Eubacteriales</taxon>
        <taxon>Clostridiaceae</taxon>
        <taxon>Clostridium</taxon>
    </lineage>
</organism>
<dbReference type="PRINTS" id="PR00035">
    <property type="entry name" value="HTHGNTR"/>
</dbReference>